<organism evidence="1 2">
    <name type="scientific">Dentiscutata heterogama</name>
    <dbReference type="NCBI Taxonomy" id="1316150"/>
    <lineage>
        <taxon>Eukaryota</taxon>
        <taxon>Fungi</taxon>
        <taxon>Fungi incertae sedis</taxon>
        <taxon>Mucoromycota</taxon>
        <taxon>Glomeromycotina</taxon>
        <taxon>Glomeromycetes</taxon>
        <taxon>Diversisporales</taxon>
        <taxon>Gigasporaceae</taxon>
        <taxon>Dentiscutata</taxon>
    </lineage>
</organism>
<reference evidence="1" key="1">
    <citation type="submission" date="2021-06" db="EMBL/GenBank/DDBJ databases">
        <authorList>
            <person name="Kallberg Y."/>
            <person name="Tangrot J."/>
            <person name="Rosling A."/>
        </authorList>
    </citation>
    <scope>NUCLEOTIDE SEQUENCE</scope>
    <source>
        <strain evidence="1">IL203A</strain>
    </source>
</reference>
<sequence>GTSISTNVGAVFGSLRFLDFYVDGELCWGVELTHEENKLNEHAERFETDGTYADIPLKQWAILDCRHHSKKVRELKPNFWYVLYSDDFKSVTIKA</sequence>
<keyword evidence="2" id="KW-1185">Reference proteome</keyword>
<evidence type="ECO:0000313" key="2">
    <source>
        <dbReference type="Proteomes" id="UP000789702"/>
    </source>
</evidence>
<dbReference type="Proteomes" id="UP000789702">
    <property type="component" value="Unassembled WGS sequence"/>
</dbReference>
<comment type="caution">
    <text evidence="1">The sequence shown here is derived from an EMBL/GenBank/DDBJ whole genome shotgun (WGS) entry which is preliminary data.</text>
</comment>
<accession>A0ACA9MTW5</accession>
<dbReference type="EMBL" id="CAJVPU010011037">
    <property type="protein sequence ID" value="CAG8611008.1"/>
    <property type="molecule type" value="Genomic_DNA"/>
</dbReference>
<gene>
    <name evidence="1" type="ORF">DHETER_LOCUS7635</name>
</gene>
<feature type="non-terminal residue" evidence="1">
    <location>
        <position position="1"/>
    </location>
</feature>
<protein>
    <submittedName>
        <fullName evidence="1">9954_t:CDS:1</fullName>
    </submittedName>
</protein>
<proteinExistence type="predicted"/>
<evidence type="ECO:0000313" key="1">
    <source>
        <dbReference type="EMBL" id="CAG8611008.1"/>
    </source>
</evidence>
<name>A0ACA9MTW5_9GLOM</name>